<feature type="region of interest" description="Disordered" evidence="1">
    <location>
        <begin position="1"/>
        <end position="78"/>
    </location>
</feature>
<feature type="compositionally biased region" description="Low complexity" evidence="1">
    <location>
        <begin position="298"/>
        <end position="307"/>
    </location>
</feature>
<keyword evidence="3" id="KW-1185">Reference proteome</keyword>
<feature type="region of interest" description="Disordered" evidence="1">
    <location>
        <begin position="294"/>
        <end position="313"/>
    </location>
</feature>
<dbReference type="AlphaFoldDB" id="A0A2R6Q291"/>
<dbReference type="EMBL" id="MLYV02000405">
    <property type="protein sequence ID" value="PSS00866.1"/>
    <property type="molecule type" value="Genomic_DNA"/>
</dbReference>
<dbReference type="Proteomes" id="UP000186601">
    <property type="component" value="Unassembled WGS sequence"/>
</dbReference>
<gene>
    <name evidence="2" type="ORF">PHLCEN_2v4093</name>
</gene>
<name>A0A2R6Q291_9APHY</name>
<protein>
    <submittedName>
        <fullName evidence="2">Uncharacterized protein</fullName>
    </submittedName>
</protein>
<evidence type="ECO:0000313" key="3">
    <source>
        <dbReference type="Proteomes" id="UP000186601"/>
    </source>
</evidence>
<comment type="caution">
    <text evidence="2">The sequence shown here is derived from an EMBL/GenBank/DDBJ whole genome shotgun (WGS) entry which is preliminary data.</text>
</comment>
<evidence type="ECO:0000313" key="2">
    <source>
        <dbReference type="EMBL" id="PSS00866.1"/>
    </source>
</evidence>
<accession>A0A2R6Q291</accession>
<evidence type="ECO:0000256" key="1">
    <source>
        <dbReference type="SAM" id="MobiDB-lite"/>
    </source>
</evidence>
<proteinExistence type="predicted"/>
<reference evidence="2 3" key="1">
    <citation type="submission" date="2018-02" db="EMBL/GenBank/DDBJ databases">
        <title>Genome sequence of the basidiomycete white-rot fungus Phlebia centrifuga.</title>
        <authorList>
            <person name="Granchi Z."/>
            <person name="Peng M."/>
            <person name="de Vries R.P."/>
            <person name="Hilden K."/>
            <person name="Makela M.R."/>
            <person name="Grigoriev I."/>
            <person name="Riley R."/>
        </authorList>
    </citation>
    <scope>NUCLEOTIDE SEQUENCE [LARGE SCALE GENOMIC DNA]</scope>
    <source>
        <strain evidence="2 3">FBCC195</strain>
    </source>
</reference>
<organism evidence="2 3">
    <name type="scientific">Hermanssonia centrifuga</name>
    <dbReference type="NCBI Taxonomy" id="98765"/>
    <lineage>
        <taxon>Eukaryota</taxon>
        <taxon>Fungi</taxon>
        <taxon>Dikarya</taxon>
        <taxon>Basidiomycota</taxon>
        <taxon>Agaricomycotina</taxon>
        <taxon>Agaricomycetes</taxon>
        <taxon>Polyporales</taxon>
        <taxon>Meruliaceae</taxon>
        <taxon>Hermanssonia</taxon>
    </lineage>
</organism>
<sequence>MAALHATRLPRKSSNDTIRTTRRLTRSSSSDTLRPNSTDSQSYEPDGFPVDEFLQFSGGEPFRPESPSPYSSPSSGADDFVLNVVAPAKPGPKDSDQVRVTMTCVEDTDPFGEDDEFDDDEDDEEITDKGKDLFQRSKFSTVTSKWLGKSHKVLSGKKLATSNRHVSPLVSRGQEDIFEFGTHLGSSKPAQTGFSFAPQVTVPAYRFSTGPRPFWHTYGLEAWKKDRFKVTIHPPSDMVTLWDVPQDQDFWLSSDLFIKNSRIPPDAHCSMPPELPVLGIDLAFTSLPLWSCPPPPSQSSSSSQSSPPASPRRFLRATRHHSIKFKAPTIPYGSRDQHEMFIEVCKPFQQQVDSTTRSVLMGYTIKCHVRVPIQWLNEYRRFELTADVFLGDKEALSPEVETIKVSSSVVVGIELLHKARNMDGKSPLHTRQA</sequence>